<keyword evidence="2" id="KW-1185">Reference proteome</keyword>
<dbReference type="Proteomes" id="UP000233837">
    <property type="component" value="Unassembled WGS sequence"/>
</dbReference>
<sequence>MEVINPEEDFVWVHDCHLMILPTFLRKRHFLSCCTRMIGLFYQSKKGYVGIEYYGCPISIKILPVGVHERQLQYIQDLPEIEAKVAELLNQFKGRTVLLGVDDLEDTLNILISNMHKVLFITDAINSNRLQDVQIVVLHVQRLGSRNARACQLLISTYGGMQNCGRSKEFMHLRNELVDMHRRRKIFDPGGSIMMSISR</sequence>
<dbReference type="Gene3D" id="3.40.50.2000">
    <property type="entry name" value="Glycogen Phosphorylase B"/>
    <property type="match status" value="3"/>
</dbReference>
<gene>
    <name evidence="1" type="primary">TPS6</name>
    <name evidence="1" type="ORF">MA16_Dca015078</name>
</gene>
<dbReference type="PANTHER" id="PTHR10788">
    <property type="entry name" value="TREHALOSE-6-PHOSPHATE SYNTHASE"/>
    <property type="match status" value="1"/>
</dbReference>
<evidence type="ECO:0000313" key="1">
    <source>
        <dbReference type="EMBL" id="PKU64548.1"/>
    </source>
</evidence>
<dbReference type="AlphaFoldDB" id="A0A2I0VMA7"/>
<dbReference type="PANTHER" id="PTHR10788:SF94">
    <property type="entry name" value="ALPHA,ALPHA-TREHALOSE-PHOSPHATE SYNTHASE [UDP-FORMING] 5"/>
    <property type="match status" value="1"/>
</dbReference>
<dbReference type="GO" id="GO:0005992">
    <property type="term" value="P:trehalose biosynthetic process"/>
    <property type="evidence" value="ECO:0007669"/>
    <property type="project" value="InterPro"/>
</dbReference>
<dbReference type="Pfam" id="PF00982">
    <property type="entry name" value="Glyco_transf_20"/>
    <property type="match status" value="1"/>
</dbReference>
<reference evidence="1 2" key="1">
    <citation type="journal article" date="2016" name="Sci. Rep.">
        <title>The Dendrobium catenatum Lindl. genome sequence provides insights into polysaccharide synthase, floral development and adaptive evolution.</title>
        <authorList>
            <person name="Zhang G.Q."/>
            <person name="Xu Q."/>
            <person name="Bian C."/>
            <person name="Tsai W.C."/>
            <person name="Yeh C.M."/>
            <person name="Liu K.W."/>
            <person name="Yoshida K."/>
            <person name="Zhang L.S."/>
            <person name="Chang S.B."/>
            <person name="Chen F."/>
            <person name="Shi Y."/>
            <person name="Su Y.Y."/>
            <person name="Zhang Y.Q."/>
            <person name="Chen L.J."/>
            <person name="Yin Y."/>
            <person name="Lin M."/>
            <person name="Huang H."/>
            <person name="Deng H."/>
            <person name="Wang Z.W."/>
            <person name="Zhu S.L."/>
            <person name="Zhao X."/>
            <person name="Deng C."/>
            <person name="Niu S.C."/>
            <person name="Huang J."/>
            <person name="Wang M."/>
            <person name="Liu G.H."/>
            <person name="Yang H.J."/>
            <person name="Xiao X.J."/>
            <person name="Hsiao Y.Y."/>
            <person name="Wu W.L."/>
            <person name="Chen Y.Y."/>
            <person name="Mitsuda N."/>
            <person name="Ohme-Takagi M."/>
            <person name="Luo Y.B."/>
            <person name="Van de Peer Y."/>
            <person name="Liu Z.J."/>
        </authorList>
    </citation>
    <scope>NUCLEOTIDE SEQUENCE [LARGE SCALE GENOMIC DNA]</scope>
    <source>
        <tissue evidence="1">The whole plant</tissue>
    </source>
</reference>
<protein>
    <submittedName>
        <fullName evidence="1">Alpha,alpha-trehalose-phosphate synthase [UDP-forming] 6</fullName>
    </submittedName>
</protein>
<name>A0A2I0VMA7_9ASPA</name>
<dbReference type="GO" id="GO:0004805">
    <property type="term" value="F:trehalose-phosphatase activity"/>
    <property type="evidence" value="ECO:0007669"/>
    <property type="project" value="TreeGrafter"/>
</dbReference>
<dbReference type="SUPFAM" id="SSF53756">
    <property type="entry name" value="UDP-Glycosyltransferase/glycogen phosphorylase"/>
    <property type="match status" value="1"/>
</dbReference>
<accession>A0A2I0VMA7</accession>
<dbReference type="STRING" id="906689.A0A2I0VMA7"/>
<evidence type="ECO:0000313" key="2">
    <source>
        <dbReference type="Proteomes" id="UP000233837"/>
    </source>
</evidence>
<organism evidence="1 2">
    <name type="scientific">Dendrobium catenatum</name>
    <dbReference type="NCBI Taxonomy" id="906689"/>
    <lineage>
        <taxon>Eukaryota</taxon>
        <taxon>Viridiplantae</taxon>
        <taxon>Streptophyta</taxon>
        <taxon>Embryophyta</taxon>
        <taxon>Tracheophyta</taxon>
        <taxon>Spermatophyta</taxon>
        <taxon>Magnoliopsida</taxon>
        <taxon>Liliopsida</taxon>
        <taxon>Asparagales</taxon>
        <taxon>Orchidaceae</taxon>
        <taxon>Epidendroideae</taxon>
        <taxon>Malaxideae</taxon>
        <taxon>Dendrobiinae</taxon>
        <taxon>Dendrobium</taxon>
    </lineage>
</organism>
<dbReference type="GO" id="GO:0005829">
    <property type="term" value="C:cytosol"/>
    <property type="evidence" value="ECO:0007669"/>
    <property type="project" value="TreeGrafter"/>
</dbReference>
<dbReference type="EMBL" id="KZ503414">
    <property type="protein sequence ID" value="PKU64548.1"/>
    <property type="molecule type" value="Genomic_DNA"/>
</dbReference>
<proteinExistence type="predicted"/>
<dbReference type="InterPro" id="IPR001830">
    <property type="entry name" value="Glyco_trans_20"/>
</dbReference>
<reference evidence="1 2" key="2">
    <citation type="journal article" date="2017" name="Nature">
        <title>The Apostasia genome and the evolution of orchids.</title>
        <authorList>
            <person name="Zhang G.Q."/>
            <person name="Liu K.W."/>
            <person name="Li Z."/>
            <person name="Lohaus R."/>
            <person name="Hsiao Y.Y."/>
            <person name="Niu S.C."/>
            <person name="Wang J.Y."/>
            <person name="Lin Y.C."/>
            <person name="Xu Q."/>
            <person name="Chen L.J."/>
            <person name="Yoshida K."/>
            <person name="Fujiwara S."/>
            <person name="Wang Z.W."/>
            <person name="Zhang Y.Q."/>
            <person name="Mitsuda N."/>
            <person name="Wang M."/>
            <person name="Liu G.H."/>
            <person name="Pecoraro L."/>
            <person name="Huang H.X."/>
            <person name="Xiao X.J."/>
            <person name="Lin M."/>
            <person name="Wu X.Y."/>
            <person name="Wu W.L."/>
            <person name="Chen Y.Y."/>
            <person name="Chang S.B."/>
            <person name="Sakamoto S."/>
            <person name="Ohme-Takagi M."/>
            <person name="Yagi M."/>
            <person name="Zeng S.J."/>
            <person name="Shen C.Y."/>
            <person name="Yeh C.M."/>
            <person name="Luo Y.B."/>
            <person name="Tsai W.C."/>
            <person name="Van de Peer Y."/>
            <person name="Liu Z.J."/>
        </authorList>
    </citation>
    <scope>NUCLEOTIDE SEQUENCE [LARGE SCALE GENOMIC DNA]</scope>
    <source>
        <tissue evidence="1">The whole plant</tissue>
    </source>
</reference>